<dbReference type="Proteomes" id="UP000315010">
    <property type="component" value="Unassembled WGS sequence"/>
</dbReference>
<dbReference type="EMBL" id="SJPJ01000001">
    <property type="protein sequence ID" value="TWT81144.1"/>
    <property type="molecule type" value="Genomic_DNA"/>
</dbReference>
<dbReference type="Pfam" id="PF13489">
    <property type="entry name" value="Methyltransf_23"/>
    <property type="match status" value="1"/>
</dbReference>
<name>A0A5C5Z1F9_9BACT</name>
<dbReference type="AlphaFoldDB" id="A0A5C5Z1F9"/>
<sequence length="250" mass="28305">MGGRVAYWFLSHFFPRSRTVSDSRGAHLIRYPQRLRKIIGDRQWDLLKSQRVVDFGCGHGDGAIDLAMEGCQNVVGIDIRHSVLDHALQRASEAGVLDRCQFVTHLPAGSADVVISMDAFEHFDDPKEILQTIANLLPSGGQVIVSFGPTWYHPRGGHLFSPFPWAHLLFSESSLCRWRRDFRDDGAITFADVDGGLNQMTIARFEQMVHNGPFDVELMIARPIHLLRRLHCRSTREFLTSVVDCILVKR</sequence>
<evidence type="ECO:0000313" key="1">
    <source>
        <dbReference type="EMBL" id="TWT81144.1"/>
    </source>
</evidence>
<keyword evidence="2" id="KW-1185">Reference proteome</keyword>
<keyword evidence="1" id="KW-0808">Transferase</keyword>
<keyword evidence="1" id="KW-0830">Ubiquinone</keyword>
<protein>
    <submittedName>
        <fullName evidence="1">Ubiquinone biosynthesis O-methyltransferase</fullName>
        <ecNumber evidence="1">2.1.1.222</ecNumber>
    </submittedName>
</protein>
<evidence type="ECO:0000313" key="2">
    <source>
        <dbReference type="Proteomes" id="UP000315010"/>
    </source>
</evidence>
<dbReference type="PANTHER" id="PTHR43861">
    <property type="entry name" value="TRANS-ACONITATE 2-METHYLTRANSFERASE-RELATED"/>
    <property type="match status" value="1"/>
</dbReference>
<dbReference type="SUPFAM" id="SSF53335">
    <property type="entry name" value="S-adenosyl-L-methionine-dependent methyltransferases"/>
    <property type="match status" value="1"/>
</dbReference>
<dbReference type="GO" id="GO:0102208">
    <property type="term" value="F:2-polyprenyl-6-hydroxyphenol methylase activity"/>
    <property type="evidence" value="ECO:0007669"/>
    <property type="project" value="UniProtKB-EC"/>
</dbReference>
<organism evidence="1 2">
    <name type="scientific">Novipirellula herctigrandis</name>
    <dbReference type="NCBI Taxonomy" id="2527986"/>
    <lineage>
        <taxon>Bacteria</taxon>
        <taxon>Pseudomonadati</taxon>
        <taxon>Planctomycetota</taxon>
        <taxon>Planctomycetia</taxon>
        <taxon>Pirellulales</taxon>
        <taxon>Pirellulaceae</taxon>
        <taxon>Novipirellula</taxon>
    </lineage>
</organism>
<gene>
    <name evidence="1" type="primary">ubiG_1</name>
    <name evidence="1" type="ORF">CA13_25920</name>
</gene>
<dbReference type="CDD" id="cd02440">
    <property type="entry name" value="AdoMet_MTases"/>
    <property type="match status" value="1"/>
</dbReference>
<dbReference type="GO" id="GO:0032259">
    <property type="term" value="P:methylation"/>
    <property type="evidence" value="ECO:0007669"/>
    <property type="project" value="UniProtKB-KW"/>
</dbReference>
<reference evidence="1 2" key="1">
    <citation type="submission" date="2019-02" db="EMBL/GenBank/DDBJ databases">
        <title>Deep-cultivation of Planctomycetes and their phenomic and genomic characterization uncovers novel biology.</title>
        <authorList>
            <person name="Wiegand S."/>
            <person name="Jogler M."/>
            <person name="Boedeker C."/>
            <person name="Pinto D."/>
            <person name="Vollmers J."/>
            <person name="Rivas-Marin E."/>
            <person name="Kohn T."/>
            <person name="Peeters S.H."/>
            <person name="Heuer A."/>
            <person name="Rast P."/>
            <person name="Oberbeckmann S."/>
            <person name="Bunk B."/>
            <person name="Jeske O."/>
            <person name="Meyerdierks A."/>
            <person name="Storesund J.E."/>
            <person name="Kallscheuer N."/>
            <person name="Luecker S."/>
            <person name="Lage O.M."/>
            <person name="Pohl T."/>
            <person name="Merkel B.J."/>
            <person name="Hornburger P."/>
            <person name="Mueller R.-W."/>
            <person name="Bruemmer F."/>
            <person name="Labrenz M."/>
            <person name="Spormann A.M."/>
            <person name="Op Den Camp H."/>
            <person name="Overmann J."/>
            <person name="Amann R."/>
            <person name="Jetten M.S.M."/>
            <person name="Mascher T."/>
            <person name="Medema M.H."/>
            <person name="Devos D.P."/>
            <person name="Kaster A.-K."/>
            <person name="Ovreas L."/>
            <person name="Rohde M."/>
            <person name="Galperin M.Y."/>
            <person name="Jogler C."/>
        </authorList>
    </citation>
    <scope>NUCLEOTIDE SEQUENCE [LARGE SCALE GENOMIC DNA]</scope>
    <source>
        <strain evidence="1 2">CA13</strain>
    </source>
</reference>
<comment type="caution">
    <text evidence="1">The sequence shown here is derived from an EMBL/GenBank/DDBJ whole genome shotgun (WGS) entry which is preliminary data.</text>
</comment>
<dbReference type="InterPro" id="IPR029063">
    <property type="entry name" value="SAM-dependent_MTases_sf"/>
</dbReference>
<accession>A0A5C5Z1F9</accession>
<proteinExistence type="predicted"/>
<dbReference type="EC" id="2.1.1.222" evidence="1"/>
<dbReference type="Gene3D" id="3.40.50.150">
    <property type="entry name" value="Vaccinia Virus protein VP39"/>
    <property type="match status" value="1"/>
</dbReference>
<dbReference type="PANTHER" id="PTHR43861:SF1">
    <property type="entry name" value="TRANS-ACONITATE 2-METHYLTRANSFERASE"/>
    <property type="match status" value="1"/>
</dbReference>
<keyword evidence="1" id="KW-0489">Methyltransferase</keyword>